<evidence type="ECO:0000256" key="1">
    <source>
        <dbReference type="SAM" id="Phobius"/>
    </source>
</evidence>
<gene>
    <name evidence="2" type="ORF">K443DRAFT_679454</name>
</gene>
<feature type="transmembrane region" description="Helical" evidence="1">
    <location>
        <begin position="16"/>
        <end position="34"/>
    </location>
</feature>
<proteinExistence type="predicted"/>
<reference evidence="3" key="2">
    <citation type="submission" date="2015-01" db="EMBL/GenBank/DDBJ databases">
        <title>Evolutionary Origins and Diversification of the Mycorrhizal Mutualists.</title>
        <authorList>
            <consortium name="DOE Joint Genome Institute"/>
            <consortium name="Mycorrhizal Genomics Consortium"/>
            <person name="Kohler A."/>
            <person name="Kuo A."/>
            <person name="Nagy L.G."/>
            <person name="Floudas D."/>
            <person name="Copeland A."/>
            <person name="Barry K.W."/>
            <person name="Cichocki N."/>
            <person name="Veneault-Fourrey C."/>
            <person name="LaButti K."/>
            <person name="Lindquist E.A."/>
            <person name="Lipzen A."/>
            <person name="Lundell T."/>
            <person name="Morin E."/>
            <person name="Murat C."/>
            <person name="Riley R."/>
            <person name="Ohm R."/>
            <person name="Sun H."/>
            <person name="Tunlid A."/>
            <person name="Henrissat B."/>
            <person name="Grigoriev I.V."/>
            <person name="Hibbett D.S."/>
            <person name="Martin F."/>
        </authorList>
    </citation>
    <scope>NUCLEOTIDE SEQUENCE [LARGE SCALE GENOMIC DNA]</scope>
    <source>
        <strain evidence="3">LaAM-08-1</strain>
    </source>
</reference>
<sequence length="69" mass="7882">MNDAYSSSERYLEERWGWVVLLRMTLAFISKLIFVCSRTQYLFGGGKSFLVLTVQFSIKQGNGSSYVTT</sequence>
<evidence type="ECO:0000313" key="2">
    <source>
        <dbReference type="EMBL" id="KIK00091.1"/>
    </source>
</evidence>
<reference evidence="2 3" key="1">
    <citation type="submission" date="2014-04" db="EMBL/GenBank/DDBJ databases">
        <authorList>
            <consortium name="DOE Joint Genome Institute"/>
            <person name="Kuo A."/>
            <person name="Kohler A."/>
            <person name="Nagy L.G."/>
            <person name="Floudas D."/>
            <person name="Copeland A."/>
            <person name="Barry K.W."/>
            <person name="Cichocki N."/>
            <person name="Veneault-Fourrey C."/>
            <person name="LaButti K."/>
            <person name="Lindquist E.A."/>
            <person name="Lipzen A."/>
            <person name="Lundell T."/>
            <person name="Morin E."/>
            <person name="Murat C."/>
            <person name="Sun H."/>
            <person name="Tunlid A."/>
            <person name="Henrissat B."/>
            <person name="Grigoriev I.V."/>
            <person name="Hibbett D.S."/>
            <person name="Martin F."/>
            <person name="Nordberg H.P."/>
            <person name="Cantor M.N."/>
            <person name="Hua S.X."/>
        </authorList>
    </citation>
    <scope>NUCLEOTIDE SEQUENCE [LARGE SCALE GENOMIC DNA]</scope>
    <source>
        <strain evidence="2 3">LaAM-08-1</strain>
    </source>
</reference>
<keyword evidence="3" id="KW-1185">Reference proteome</keyword>
<keyword evidence="1" id="KW-0812">Transmembrane</keyword>
<dbReference type="AlphaFoldDB" id="A0A0C9X504"/>
<accession>A0A0C9X504</accession>
<keyword evidence="1" id="KW-0472">Membrane</keyword>
<dbReference type="Proteomes" id="UP000054477">
    <property type="component" value="Unassembled WGS sequence"/>
</dbReference>
<protein>
    <submittedName>
        <fullName evidence="2">Uncharacterized protein</fullName>
    </submittedName>
</protein>
<keyword evidence="1" id="KW-1133">Transmembrane helix</keyword>
<name>A0A0C9X504_9AGAR</name>
<evidence type="ECO:0000313" key="3">
    <source>
        <dbReference type="Proteomes" id="UP000054477"/>
    </source>
</evidence>
<dbReference type="EMBL" id="KN838633">
    <property type="protein sequence ID" value="KIK00091.1"/>
    <property type="molecule type" value="Genomic_DNA"/>
</dbReference>
<organism evidence="2 3">
    <name type="scientific">Laccaria amethystina LaAM-08-1</name>
    <dbReference type="NCBI Taxonomy" id="1095629"/>
    <lineage>
        <taxon>Eukaryota</taxon>
        <taxon>Fungi</taxon>
        <taxon>Dikarya</taxon>
        <taxon>Basidiomycota</taxon>
        <taxon>Agaricomycotina</taxon>
        <taxon>Agaricomycetes</taxon>
        <taxon>Agaricomycetidae</taxon>
        <taxon>Agaricales</taxon>
        <taxon>Agaricineae</taxon>
        <taxon>Hydnangiaceae</taxon>
        <taxon>Laccaria</taxon>
    </lineage>
</organism>
<dbReference type="HOGENOM" id="CLU_2776340_0_0_1"/>